<accession>A9BXW5</accession>
<evidence type="ECO:0000256" key="4">
    <source>
        <dbReference type="ARBA" id="ARBA00022679"/>
    </source>
</evidence>
<feature type="transmembrane region" description="Helical" evidence="7">
    <location>
        <begin position="275"/>
        <end position="300"/>
    </location>
</feature>
<keyword evidence="8" id="KW-0732">Signal</keyword>
<dbReference type="InterPro" id="IPR004358">
    <property type="entry name" value="Sig_transdc_His_kin-like_C"/>
</dbReference>
<evidence type="ECO:0000256" key="8">
    <source>
        <dbReference type="SAM" id="SignalP"/>
    </source>
</evidence>
<feature type="transmembrane region" description="Helical" evidence="7">
    <location>
        <begin position="371"/>
        <end position="390"/>
    </location>
</feature>
<dbReference type="SMART" id="SM00387">
    <property type="entry name" value="HATPase_c"/>
    <property type="match status" value="1"/>
</dbReference>
<dbReference type="AlphaFoldDB" id="A9BXW5"/>
<keyword evidence="7" id="KW-1133">Transmembrane helix</keyword>
<keyword evidence="7" id="KW-0472">Membrane</keyword>
<dbReference type="RefSeq" id="WP_012203186.1">
    <property type="nucleotide sequence ID" value="NC_010002.1"/>
</dbReference>
<feature type="signal peptide" evidence="8">
    <location>
        <begin position="1"/>
        <end position="22"/>
    </location>
</feature>
<keyword evidence="3" id="KW-0597">Phosphoprotein</keyword>
<dbReference type="HOGENOM" id="CLU_000445_105_2_4"/>
<dbReference type="Gene3D" id="1.10.287.130">
    <property type="match status" value="1"/>
</dbReference>
<name>A9BXW5_DELAS</name>
<dbReference type="PANTHER" id="PTHR43711">
    <property type="entry name" value="TWO-COMPONENT HISTIDINE KINASE"/>
    <property type="match status" value="1"/>
</dbReference>
<evidence type="ECO:0000313" key="11">
    <source>
        <dbReference type="Proteomes" id="UP000000784"/>
    </source>
</evidence>
<dbReference type="SUPFAM" id="SSF55874">
    <property type="entry name" value="ATPase domain of HSP90 chaperone/DNA topoisomerase II/histidine kinase"/>
    <property type="match status" value="1"/>
</dbReference>
<reference evidence="11" key="2">
    <citation type="submission" date="2007-11" db="EMBL/GenBank/DDBJ databases">
        <title>Complete sequence of Delftia acidovorans DSM 14801 / SPH-1.</title>
        <authorList>
            <person name="Copeland A."/>
            <person name="Lucas S."/>
            <person name="Lapidus A."/>
            <person name="Barry K."/>
            <person name="Glavina del Rio T."/>
            <person name="Dalin E."/>
            <person name="Tice H."/>
            <person name="Pitluck S."/>
            <person name="Lowry S."/>
            <person name="Clum A."/>
            <person name="Schmutz J."/>
            <person name="Larimer F."/>
            <person name="Land M."/>
            <person name="Hauser L."/>
            <person name="Kyrpides N."/>
            <person name="Kim E."/>
            <person name="Schleheck D."/>
            <person name="Richardson P."/>
        </authorList>
    </citation>
    <scope>NUCLEOTIDE SEQUENCE [LARGE SCALE GENOMIC DNA]</scope>
    <source>
        <strain evidence="11">DSM 14801 / SPH-1</strain>
    </source>
</reference>
<comment type="catalytic activity">
    <reaction evidence="1">
        <text>ATP + protein L-histidine = ADP + protein N-phospho-L-histidine.</text>
        <dbReference type="EC" id="2.7.13.3"/>
    </reaction>
</comment>
<dbReference type="InterPro" id="IPR050736">
    <property type="entry name" value="Sensor_HK_Regulatory"/>
</dbReference>
<evidence type="ECO:0000259" key="9">
    <source>
        <dbReference type="PROSITE" id="PS50109"/>
    </source>
</evidence>
<keyword evidence="7" id="KW-0812">Transmembrane</keyword>
<evidence type="ECO:0000256" key="1">
    <source>
        <dbReference type="ARBA" id="ARBA00000085"/>
    </source>
</evidence>
<dbReference type="Pfam" id="PF02518">
    <property type="entry name" value="HATPase_c"/>
    <property type="match status" value="1"/>
</dbReference>
<organism evidence="10 11">
    <name type="scientific">Delftia acidovorans (strain DSM 14801 / SPH-1)</name>
    <dbReference type="NCBI Taxonomy" id="398578"/>
    <lineage>
        <taxon>Bacteria</taxon>
        <taxon>Pseudomonadati</taxon>
        <taxon>Pseudomonadota</taxon>
        <taxon>Betaproteobacteria</taxon>
        <taxon>Burkholderiales</taxon>
        <taxon>Comamonadaceae</taxon>
        <taxon>Delftia</taxon>
    </lineage>
</organism>
<evidence type="ECO:0000256" key="7">
    <source>
        <dbReference type="SAM" id="Phobius"/>
    </source>
</evidence>
<dbReference type="EMBL" id="CP000884">
    <property type="protein sequence ID" value="ABX33900.1"/>
    <property type="molecule type" value="Genomic_DNA"/>
</dbReference>
<feature type="domain" description="Histidine kinase" evidence="9">
    <location>
        <begin position="438"/>
        <end position="651"/>
    </location>
</feature>
<proteinExistence type="predicted"/>
<keyword evidence="11" id="KW-1185">Reference proteome</keyword>
<dbReference type="PRINTS" id="PR00344">
    <property type="entry name" value="BCTRLSENSOR"/>
</dbReference>
<evidence type="ECO:0000256" key="2">
    <source>
        <dbReference type="ARBA" id="ARBA00012438"/>
    </source>
</evidence>
<dbReference type="InterPro" id="IPR011623">
    <property type="entry name" value="7TMR_DISM_rcpt_extracell_dom1"/>
</dbReference>
<feature type="chain" id="PRO_5002733159" description="histidine kinase" evidence="8">
    <location>
        <begin position="23"/>
        <end position="652"/>
    </location>
</feature>
<dbReference type="Proteomes" id="UP000000784">
    <property type="component" value="Chromosome"/>
</dbReference>
<reference evidence="10 11" key="1">
    <citation type="journal article" date="2004" name="Appl. Environ. Microbiol.">
        <title>Mineralization of individual congeners of linear alkylbenzenesulfonate by defined pairs of heterotrophic bacteria.</title>
        <authorList>
            <person name="Schleheck D."/>
            <person name="Knepper T.P."/>
            <person name="Fischer K."/>
            <person name="Cook A.M."/>
        </authorList>
    </citation>
    <scope>NUCLEOTIDE SEQUENCE [LARGE SCALE GENOMIC DNA]</scope>
    <source>
        <strain evidence="11">DSM 14801 / SPH-1</strain>
    </source>
</reference>
<feature type="transmembrane region" description="Helical" evidence="7">
    <location>
        <begin position="185"/>
        <end position="205"/>
    </location>
</feature>
<dbReference type="Pfam" id="PF07695">
    <property type="entry name" value="7TMR-DISM_7TM"/>
    <property type="match status" value="1"/>
</dbReference>
<dbReference type="InterPro" id="IPR003594">
    <property type="entry name" value="HATPase_dom"/>
</dbReference>
<dbReference type="InterPro" id="IPR011622">
    <property type="entry name" value="7TMR_DISM_rcpt_extracell_dom2"/>
</dbReference>
<dbReference type="PROSITE" id="PS50109">
    <property type="entry name" value="HIS_KIN"/>
    <property type="match status" value="1"/>
</dbReference>
<dbReference type="KEGG" id="dac:Daci_1256"/>
<dbReference type="InterPro" id="IPR036097">
    <property type="entry name" value="HisK_dim/P_sf"/>
</dbReference>
<gene>
    <name evidence="10" type="ordered locus">Daci_1256</name>
</gene>
<evidence type="ECO:0000256" key="5">
    <source>
        <dbReference type="ARBA" id="ARBA00022777"/>
    </source>
</evidence>
<keyword evidence="6" id="KW-0902">Two-component regulatory system</keyword>
<evidence type="ECO:0000313" key="10">
    <source>
        <dbReference type="EMBL" id="ABX33900.1"/>
    </source>
</evidence>
<dbReference type="GO" id="GO:0000155">
    <property type="term" value="F:phosphorelay sensor kinase activity"/>
    <property type="evidence" value="ECO:0007669"/>
    <property type="project" value="InterPro"/>
</dbReference>
<feature type="transmembrane region" description="Helical" evidence="7">
    <location>
        <begin position="306"/>
        <end position="325"/>
    </location>
</feature>
<dbReference type="CDD" id="cd00075">
    <property type="entry name" value="HATPase"/>
    <property type="match status" value="1"/>
</dbReference>
<dbReference type="EC" id="2.7.13.3" evidence="2"/>
<feature type="transmembrane region" description="Helical" evidence="7">
    <location>
        <begin position="332"/>
        <end position="351"/>
    </location>
</feature>
<dbReference type="Pfam" id="PF00512">
    <property type="entry name" value="HisKA"/>
    <property type="match status" value="1"/>
</dbReference>
<keyword evidence="5 10" id="KW-0418">Kinase</keyword>
<dbReference type="SUPFAM" id="SSF47384">
    <property type="entry name" value="Homodimeric domain of signal transducing histidine kinase"/>
    <property type="match status" value="1"/>
</dbReference>
<evidence type="ECO:0000256" key="3">
    <source>
        <dbReference type="ARBA" id="ARBA00022553"/>
    </source>
</evidence>
<dbReference type="SMART" id="SM00388">
    <property type="entry name" value="HisKA"/>
    <property type="match status" value="1"/>
</dbReference>
<evidence type="ECO:0000256" key="6">
    <source>
        <dbReference type="ARBA" id="ARBA00023012"/>
    </source>
</evidence>
<dbReference type="Gene3D" id="2.60.40.2380">
    <property type="match status" value="1"/>
</dbReference>
<dbReference type="InterPro" id="IPR003661">
    <property type="entry name" value="HisK_dim/P_dom"/>
</dbReference>
<protein>
    <recommendedName>
        <fullName evidence="2">histidine kinase</fullName>
        <ecNumber evidence="2">2.7.13.3</ecNumber>
    </recommendedName>
</protein>
<dbReference type="GeneID" id="24116999"/>
<dbReference type="Pfam" id="PF07696">
    <property type="entry name" value="7TMR-DISMED2"/>
    <property type="match status" value="1"/>
</dbReference>
<dbReference type="eggNOG" id="COG2205">
    <property type="taxonomic scope" value="Bacteria"/>
</dbReference>
<dbReference type="Gene3D" id="3.30.565.10">
    <property type="entry name" value="Histidine kinase-like ATPase, C-terminal domain"/>
    <property type="match status" value="1"/>
</dbReference>
<dbReference type="STRING" id="398578.Daci_1256"/>
<dbReference type="PANTHER" id="PTHR43711:SF1">
    <property type="entry name" value="HISTIDINE KINASE 1"/>
    <property type="match status" value="1"/>
</dbReference>
<keyword evidence="4" id="KW-0808">Transferase</keyword>
<sequence length="652" mass="72317">MRYYRATLLLLAWLLCPLLTQAQAQALLLNPDVPMLETAGQWQRLDDAAGLLDAGQADAAPGWQPLPGHLNASFTQAAVWLRMPLQVEQPGSWMLLLGNALLDEVEVHVRRSGGPWQLLGRSGEEVPRHAWPVDYRSPAFQFEPPAAGSYELLVRLRARNALVTRIDLWQRLAFDNHTRREALSFGLYFGLYLLLIGVQLVFWLGTRAPLSGLFLAYLSVCVLNEVVSLGLVQQLTGLPGFWSDRLLGCGIAAALAISMQLACRQLDLASLYPRLVRQIVPLLWLFSLCCMLLVVSGHYAAGMIPVQAMTLPLTLGFLAFALWLWRRGHAPARFFMLAFGIFYAGVLISFLRNLGWLPMNALTALVSTHASALGTMAHMLLLSGWIIGGYEHRRRVREREQVLLEAELVQRQLRESELSQALVLERRVRQEQRDFVAMVSHELRTPLAIILTSAQQLARNLAAPPDKTLARSRNIREAAQRLLALVDDCLADDRMADPQPHAEPRLQPCDLHALVDGLCLDFAPGRIVCHLGGGTQQLITDAGLLRIALRNLLANADRHTPEGESVRLDVTRQGEGLEIQVSNPSEPIAQADQDQLFERYYRGRNAQHRPGAGLGLYLVRRIAERLGGSVALLTAGGEQPVCLRLVLPVARA</sequence>
<dbReference type="InterPro" id="IPR036890">
    <property type="entry name" value="HATPase_C_sf"/>
</dbReference>
<feature type="transmembrane region" description="Helical" evidence="7">
    <location>
        <begin position="212"/>
        <end position="233"/>
    </location>
</feature>
<dbReference type="CDD" id="cd00082">
    <property type="entry name" value="HisKA"/>
    <property type="match status" value="1"/>
</dbReference>
<dbReference type="InterPro" id="IPR005467">
    <property type="entry name" value="His_kinase_dom"/>
</dbReference>